<dbReference type="InterPro" id="IPR019546">
    <property type="entry name" value="TAT_signal_bac_arc"/>
</dbReference>
<evidence type="ECO:0000256" key="2">
    <source>
        <dbReference type="ARBA" id="ARBA00022448"/>
    </source>
</evidence>
<dbReference type="CDD" id="cd13590">
    <property type="entry name" value="PBP2_PotD_PotF_like"/>
    <property type="match status" value="1"/>
</dbReference>
<gene>
    <name evidence="5" type="ORF">WDU93_05715</name>
</gene>
<dbReference type="Pfam" id="PF13416">
    <property type="entry name" value="SBP_bac_8"/>
    <property type="match status" value="1"/>
</dbReference>
<comment type="caution">
    <text evidence="5">The sequence shown here is derived from an EMBL/GenBank/DDBJ whole genome shotgun (WGS) entry which is preliminary data.</text>
</comment>
<dbReference type="RefSeq" id="WP_337318502.1">
    <property type="nucleotide sequence ID" value="NZ_JBBDGN010000004.1"/>
</dbReference>
<protein>
    <submittedName>
        <fullName evidence="5">Extracellular solute-binding protein</fullName>
    </submittedName>
</protein>
<evidence type="ECO:0000256" key="1">
    <source>
        <dbReference type="ARBA" id="ARBA00004418"/>
    </source>
</evidence>
<evidence type="ECO:0000313" key="5">
    <source>
        <dbReference type="EMBL" id="MEJ1091187.1"/>
    </source>
</evidence>
<evidence type="ECO:0000256" key="4">
    <source>
        <dbReference type="ARBA" id="ARBA00022764"/>
    </source>
</evidence>
<reference evidence="5 6" key="1">
    <citation type="submission" date="2024-02" db="EMBL/GenBank/DDBJ databases">
        <authorList>
            <person name="Saticioglu I.B."/>
        </authorList>
    </citation>
    <scope>NUCLEOTIDE SEQUENCE [LARGE SCALE GENOMIC DNA]</scope>
    <source>
        <strain evidence="5 6">Mu-43</strain>
    </source>
</reference>
<dbReference type="PANTHER" id="PTHR30222:SF17">
    <property type="entry name" value="SPERMIDINE_PUTRESCINE-BINDING PERIPLASMIC PROTEIN"/>
    <property type="match status" value="1"/>
</dbReference>
<dbReference type="SUPFAM" id="SSF53850">
    <property type="entry name" value="Periplasmic binding protein-like II"/>
    <property type="match status" value="1"/>
</dbReference>
<keyword evidence="2" id="KW-0813">Transport</keyword>
<dbReference type="EMBL" id="JBBDGN010000004">
    <property type="protein sequence ID" value="MEJ1091187.1"/>
    <property type="molecule type" value="Genomic_DNA"/>
</dbReference>
<proteinExistence type="predicted"/>
<dbReference type="PRINTS" id="PR00909">
    <property type="entry name" value="SPERMDNBNDNG"/>
</dbReference>
<dbReference type="Gene3D" id="3.40.190.10">
    <property type="entry name" value="Periplasmic binding protein-like II"/>
    <property type="match status" value="2"/>
</dbReference>
<dbReference type="InterPro" id="IPR001188">
    <property type="entry name" value="Sperm_putr-bd"/>
</dbReference>
<comment type="subcellular location">
    <subcellularLocation>
        <location evidence="1">Periplasm</location>
    </subcellularLocation>
</comment>
<keyword evidence="6" id="KW-1185">Reference proteome</keyword>
<dbReference type="InterPro" id="IPR006059">
    <property type="entry name" value="SBP"/>
</dbReference>
<evidence type="ECO:0000313" key="6">
    <source>
        <dbReference type="Proteomes" id="UP001366085"/>
    </source>
</evidence>
<dbReference type="Proteomes" id="UP001366085">
    <property type="component" value="Unassembled WGS sequence"/>
</dbReference>
<dbReference type="PANTHER" id="PTHR30222">
    <property type="entry name" value="SPERMIDINE/PUTRESCINE-BINDING PERIPLASMIC PROTEIN"/>
    <property type="match status" value="1"/>
</dbReference>
<dbReference type="NCBIfam" id="TIGR01409">
    <property type="entry name" value="TAT_signal_seq"/>
    <property type="match status" value="1"/>
</dbReference>
<keyword evidence="4" id="KW-0574">Periplasm</keyword>
<sequence length="394" mass="42301">MNDASIRILADSTIAPVLRHQLTRRGFIGTIAAVGAAGILTACSPGGQGLGQPAPGATGGTVEDSLSIYSWGEYDAPEVIEAFTSDSGAKVVMDTFSSNEEMIAKLVAAKGTSGFDLVVPTGVFIPQMIENGLLAKLNLDLIPNIEYMDPAFLGRAWDPKNEYSICKAWGTTGFVYDKTVITRELKTWADFIDAAQNEASGKTSVLDDPAPLGGIYYWANGIDWNTTDPADLDACEKFLVEELAPHISAFDSYPGGAAIPQASHVLMQSWNGDARIGILESPDPDRWQWVLGAPDTELWMDNWALAVGAPHPEAAHAFLNFILTPENQLAQVDYIGYDTGAAGIREAAEEAGVEKLDMVFFDEAQVKTMHEGKVTDAQTRVVEIWNKTKAAAGA</sequence>
<dbReference type="PROSITE" id="PS51318">
    <property type="entry name" value="TAT"/>
    <property type="match status" value="1"/>
</dbReference>
<name>A0ABU8LKJ9_9MICO</name>
<evidence type="ECO:0000256" key="3">
    <source>
        <dbReference type="ARBA" id="ARBA00022729"/>
    </source>
</evidence>
<organism evidence="5 6">
    <name type="scientific">Microbacterium istanbulense</name>
    <dbReference type="NCBI Taxonomy" id="3122049"/>
    <lineage>
        <taxon>Bacteria</taxon>
        <taxon>Bacillati</taxon>
        <taxon>Actinomycetota</taxon>
        <taxon>Actinomycetes</taxon>
        <taxon>Micrococcales</taxon>
        <taxon>Microbacteriaceae</taxon>
        <taxon>Microbacterium</taxon>
    </lineage>
</organism>
<keyword evidence="3" id="KW-0732">Signal</keyword>
<accession>A0ABU8LKJ9</accession>
<dbReference type="InterPro" id="IPR006311">
    <property type="entry name" value="TAT_signal"/>
</dbReference>